<evidence type="ECO:0000313" key="4">
    <source>
        <dbReference type="Proteomes" id="UP001295444"/>
    </source>
</evidence>
<evidence type="ECO:0000256" key="1">
    <source>
        <dbReference type="SAM" id="Coils"/>
    </source>
</evidence>
<evidence type="ECO:0000313" key="3">
    <source>
        <dbReference type="EMBL" id="CAH2219248.1"/>
    </source>
</evidence>
<protein>
    <submittedName>
        <fullName evidence="3">DnaJ homolog subfamily C member 28</fullName>
    </submittedName>
</protein>
<dbReference type="SUPFAM" id="SSF46565">
    <property type="entry name" value="Chaperone J-domain"/>
    <property type="match status" value="1"/>
</dbReference>
<reference evidence="3" key="1">
    <citation type="submission" date="2022-03" db="EMBL/GenBank/DDBJ databases">
        <authorList>
            <person name="Alioto T."/>
            <person name="Alioto T."/>
            <person name="Gomez Garrido J."/>
        </authorList>
    </citation>
    <scope>NUCLEOTIDE SEQUENCE</scope>
</reference>
<dbReference type="PRINTS" id="PR00625">
    <property type="entry name" value="JDOMAIN"/>
</dbReference>
<sequence length="330" mass="38811">MKLLEILLDQNSKYSFCAPVIFYRILCQRYGLRLHSTFNKKRSIKDCCRVLNVPEDCSAEEVRHSYRNLAKKYHPDSGSITADSNKFIQIDEAYRDLLAHLSKETRKGENLDDDDDDSATNFKIPQHRHYLSYEGVGYGTPSQRQKQYIQFRVDRASEHVLDFRKQKLERQSAENTMIAKDVKQNPMTHNLNRILIDNGYQPEWIVLQKEIRESIEKLRSEALASRKKLGDPMTNATSEQWDEICEHLKEDISQLNKKINDFNLVVPLLNRQMVHFNADKEISHVEQAYLSLKENEQKTLREKKAEDQLDDKQFNLKQTLMSLVKQFKML</sequence>
<keyword evidence="1" id="KW-0175">Coiled coil</keyword>
<dbReference type="EMBL" id="OW240912">
    <property type="protein sequence ID" value="CAH2219248.1"/>
    <property type="molecule type" value="Genomic_DNA"/>
</dbReference>
<dbReference type="FunFam" id="1.10.287.110:FF:000113">
    <property type="entry name" value="DnaJ (Hsp40) homolog, subfamily C, member 28"/>
    <property type="match status" value="1"/>
</dbReference>
<evidence type="ECO:0000259" key="2">
    <source>
        <dbReference type="PROSITE" id="PS50076"/>
    </source>
</evidence>
<proteinExistence type="predicted"/>
<dbReference type="PANTHER" id="PTHR39158:SF1">
    <property type="entry name" value="DNAJ HOMOLOG SUBFAMILY C MEMBER 28"/>
    <property type="match status" value="1"/>
</dbReference>
<gene>
    <name evidence="3" type="ORF">PECUL_23A020963</name>
</gene>
<dbReference type="CDD" id="cd06257">
    <property type="entry name" value="DnaJ"/>
    <property type="match status" value="1"/>
</dbReference>
<dbReference type="PANTHER" id="PTHR39158">
    <property type="entry name" value="OS08G0560600 PROTEIN"/>
    <property type="match status" value="1"/>
</dbReference>
<organism evidence="3 4">
    <name type="scientific">Pelobates cultripes</name>
    <name type="common">Western spadefoot toad</name>
    <dbReference type="NCBI Taxonomy" id="61616"/>
    <lineage>
        <taxon>Eukaryota</taxon>
        <taxon>Metazoa</taxon>
        <taxon>Chordata</taxon>
        <taxon>Craniata</taxon>
        <taxon>Vertebrata</taxon>
        <taxon>Euteleostomi</taxon>
        <taxon>Amphibia</taxon>
        <taxon>Batrachia</taxon>
        <taxon>Anura</taxon>
        <taxon>Pelobatoidea</taxon>
        <taxon>Pelobatidae</taxon>
        <taxon>Pelobates</taxon>
    </lineage>
</organism>
<dbReference type="InterPro" id="IPR036869">
    <property type="entry name" value="J_dom_sf"/>
</dbReference>
<name>A0AAD1VK66_PELCU</name>
<dbReference type="Proteomes" id="UP001295444">
    <property type="component" value="Chromosome 01"/>
</dbReference>
<dbReference type="AlphaFoldDB" id="A0AAD1VK66"/>
<dbReference type="InterPro" id="IPR001623">
    <property type="entry name" value="DnaJ_domain"/>
</dbReference>
<feature type="coiled-coil region" evidence="1">
    <location>
        <begin position="238"/>
        <end position="265"/>
    </location>
</feature>
<dbReference type="Pfam" id="PF00226">
    <property type="entry name" value="DnaJ"/>
    <property type="match status" value="1"/>
</dbReference>
<dbReference type="Gene3D" id="1.10.287.110">
    <property type="entry name" value="DnaJ domain"/>
    <property type="match status" value="1"/>
</dbReference>
<dbReference type="SMART" id="SM00271">
    <property type="entry name" value="DnaJ"/>
    <property type="match status" value="1"/>
</dbReference>
<keyword evidence="4" id="KW-1185">Reference proteome</keyword>
<dbReference type="PROSITE" id="PS50076">
    <property type="entry name" value="DNAJ_2"/>
    <property type="match status" value="1"/>
</dbReference>
<feature type="domain" description="J" evidence="2">
    <location>
        <begin position="46"/>
        <end position="102"/>
    </location>
</feature>
<accession>A0AAD1VK66</accession>
<dbReference type="InterPro" id="IPR052573">
    <property type="entry name" value="DnaJ_C_subfamily_28"/>
</dbReference>